<keyword evidence="2" id="KW-1003">Cell membrane</keyword>
<keyword evidence="5 6" id="KW-0472">Membrane</keyword>
<comment type="subcellular location">
    <subcellularLocation>
        <location evidence="1">Cell membrane</location>
        <topology evidence="1">Multi-pass membrane protein</topology>
    </subcellularLocation>
</comment>
<evidence type="ECO:0000256" key="6">
    <source>
        <dbReference type="SAM" id="Phobius"/>
    </source>
</evidence>
<feature type="transmembrane region" description="Helical" evidence="6">
    <location>
        <begin position="166"/>
        <end position="188"/>
    </location>
</feature>
<name>A0A0M8PS33_RHORH</name>
<reference evidence="8" key="2">
    <citation type="submission" date="2015-01" db="EMBL/GenBank/DDBJ databases">
        <title>Draft genome sequence of potential hydrocarbon metabolising strain of Rhodococcus rhodochrous.</title>
        <authorList>
            <person name="Aggarwal R.K."/>
            <person name="Dawar C."/>
        </authorList>
    </citation>
    <scope>NUCLEOTIDE SEQUENCE [LARGE SCALE GENOMIC DNA]</scope>
    <source>
        <strain evidence="8">KG-21</strain>
    </source>
</reference>
<dbReference type="AlphaFoldDB" id="A0A0M8PS33"/>
<comment type="caution">
    <text evidence="7">The sequence shown here is derived from an EMBL/GenBank/DDBJ whole genome shotgun (WGS) entry which is preliminary data.</text>
</comment>
<evidence type="ECO:0000313" key="8">
    <source>
        <dbReference type="Proteomes" id="UP000037712"/>
    </source>
</evidence>
<evidence type="ECO:0000256" key="4">
    <source>
        <dbReference type="ARBA" id="ARBA00022989"/>
    </source>
</evidence>
<dbReference type="PATRIC" id="fig|1441923.3.peg.301"/>
<evidence type="ECO:0000256" key="3">
    <source>
        <dbReference type="ARBA" id="ARBA00022692"/>
    </source>
</evidence>
<keyword evidence="4 6" id="KW-1133">Transmembrane helix</keyword>
<feature type="transmembrane region" description="Helical" evidence="6">
    <location>
        <begin position="88"/>
        <end position="108"/>
    </location>
</feature>
<dbReference type="Proteomes" id="UP000037712">
    <property type="component" value="Unassembled WGS sequence"/>
</dbReference>
<gene>
    <name evidence="7" type="ORF">Z051_01360</name>
</gene>
<dbReference type="PANTHER" id="PTHR30086:SF20">
    <property type="entry name" value="ARGININE EXPORTER PROTEIN ARGO-RELATED"/>
    <property type="match status" value="1"/>
</dbReference>
<proteinExistence type="predicted"/>
<accession>A0A0M8PS33</accession>
<protein>
    <submittedName>
        <fullName evidence="7">Transporter</fullName>
    </submittedName>
</protein>
<evidence type="ECO:0000256" key="1">
    <source>
        <dbReference type="ARBA" id="ARBA00004651"/>
    </source>
</evidence>
<dbReference type="PANTHER" id="PTHR30086">
    <property type="entry name" value="ARGININE EXPORTER PROTEIN ARGO"/>
    <property type="match status" value="1"/>
</dbReference>
<feature type="transmembrane region" description="Helical" evidence="6">
    <location>
        <begin position="58"/>
        <end position="76"/>
    </location>
</feature>
<dbReference type="InterPro" id="IPR001123">
    <property type="entry name" value="LeuE-type"/>
</dbReference>
<keyword evidence="3 6" id="KW-0812">Transmembrane</keyword>
<dbReference type="EMBL" id="AZYO01000002">
    <property type="protein sequence ID" value="KOS57989.1"/>
    <property type="molecule type" value="Genomic_DNA"/>
</dbReference>
<sequence>MRNPTAGGTDPILEKWHDDAMSIGSYLALMGVWLAGVVSPGPDAVVVMRQSVLGSRRLGMATALGIATGIAVWVTVAMLGVEAGPPKVLAAVQILGAVLLLYLAMVTLRARPLTDTATVAAPRSPSTSFALGVATNITNPKAVMFFMAVFATLIPQHASGVDKLTAAVLLIASETAWFGALAWFASAKAVDHWLRSHARAFARTTSAVLTILAGVALWSGTTELLA</sequence>
<evidence type="ECO:0000256" key="2">
    <source>
        <dbReference type="ARBA" id="ARBA00022475"/>
    </source>
</evidence>
<dbReference type="Pfam" id="PF01810">
    <property type="entry name" value="LysE"/>
    <property type="match status" value="1"/>
</dbReference>
<organism evidence="7 8">
    <name type="scientific">Rhodococcus rhodochrous KG-21</name>
    <dbReference type="NCBI Taxonomy" id="1441923"/>
    <lineage>
        <taxon>Bacteria</taxon>
        <taxon>Bacillati</taxon>
        <taxon>Actinomycetota</taxon>
        <taxon>Actinomycetes</taxon>
        <taxon>Mycobacteriales</taxon>
        <taxon>Nocardiaceae</taxon>
        <taxon>Rhodococcus</taxon>
    </lineage>
</organism>
<feature type="transmembrane region" description="Helical" evidence="6">
    <location>
        <begin position="129"/>
        <end position="154"/>
    </location>
</feature>
<evidence type="ECO:0000256" key="5">
    <source>
        <dbReference type="ARBA" id="ARBA00023136"/>
    </source>
</evidence>
<feature type="transmembrane region" description="Helical" evidence="6">
    <location>
        <begin position="20"/>
        <end position="38"/>
    </location>
</feature>
<reference evidence="7 8" key="1">
    <citation type="journal article" date="2015" name="Genome Announc.">
        <title>Draft Genome Sequence of Rhodococcus rhodochrous Strain KG-21, a Soil Isolate from Oil Fields of Krishna-Godavari Basin, India.</title>
        <authorList>
            <person name="Dawar C."/>
            <person name="Aggarwal R.K."/>
        </authorList>
    </citation>
    <scope>NUCLEOTIDE SEQUENCE [LARGE SCALE GENOMIC DNA]</scope>
    <source>
        <strain evidence="7 8">KG-21</strain>
    </source>
</reference>
<dbReference type="GO" id="GO:0005886">
    <property type="term" value="C:plasma membrane"/>
    <property type="evidence" value="ECO:0007669"/>
    <property type="project" value="UniProtKB-SubCell"/>
</dbReference>
<dbReference type="GO" id="GO:0015171">
    <property type="term" value="F:amino acid transmembrane transporter activity"/>
    <property type="evidence" value="ECO:0007669"/>
    <property type="project" value="TreeGrafter"/>
</dbReference>
<feature type="transmembrane region" description="Helical" evidence="6">
    <location>
        <begin position="200"/>
        <end position="220"/>
    </location>
</feature>
<evidence type="ECO:0000313" key="7">
    <source>
        <dbReference type="EMBL" id="KOS57989.1"/>
    </source>
</evidence>